<evidence type="ECO:0000256" key="6">
    <source>
        <dbReference type="ARBA" id="ARBA00022729"/>
    </source>
</evidence>
<sequence>MKFVFSVALAALATTSPIAPATSEIVALAARNEIAKRDITENEYRVYGCRPVIFFFARGSTEIGNMGTVVGLGVCDGLKSAYGSSKVACQIVVGGYSQGAALTHRAVEGRSSSVKNKVVGAVTFGDTQNL</sequence>
<dbReference type="EMBL" id="JAKWBI020000387">
    <property type="protein sequence ID" value="KAJ2895622.1"/>
    <property type="molecule type" value="Genomic_DNA"/>
</dbReference>
<evidence type="ECO:0000256" key="8">
    <source>
        <dbReference type="ARBA" id="ARBA00023026"/>
    </source>
</evidence>
<dbReference type="PANTHER" id="PTHR48250">
    <property type="entry name" value="CUTINASE 2-RELATED"/>
    <property type="match status" value="1"/>
</dbReference>
<comment type="similarity">
    <text evidence="2">Belongs to the cutinase family.</text>
</comment>
<keyword evidence="7" id="KW-0378">Hydrolase</keyword>
<gene>
    <name evidence="12" type="ORF">MKZ38_006297</name>
</gene>
<evidence type="ECO:0000256" key="10">
    <source>
        <dbReference type="ARBA" id="ARBA00034045"/>
    </source>
</evidence>
<dbReference type="GO" id="GO:0005576">
    <property type="term" value="C:extracellular region"/>
    <property type="evidence" value="ECO:0007669"/>
    <property type="project" value="UniProtKB-SubCell"/>
</dbReference>
<dbReference type="InterPro" id="IPR000675">
    <property type="entry name" value="Cutinase/axe"/>
</dbReference>
<dbReference type="EC" id="3.1.1.74" evidence="3"/>
<reference evidence="12" key="1">
    <citation type="submission" date="2022-07" db="EMBL/GenBank/DDBJ databases">
        <title>Draft genome sequence of Zalerion maritima ATCC 34329, a (micro)plastics degrading marine fungus.</title>
        <authorList>
            <person name="Paco A."/>
            <person name="Goncalves M.F.M."/>
            <person name="Rocha-Santos T.A.P."/>
            <person name="Alves A."/>
        </authorList>
    </citation>
    <scope>NUCLEOTIDE SEQUENCE</scope>
    <source>
        <strain evidence="12">ATCC 34329</strain>
    </source>
</reference>
<protein>
    <recommendedName>
        <fullName evidence="3">cutinase</fullName>
        <ecNumber evidence="3">3.1.1.74</ecNumber>
    </recommendedName>
</protein>
<proteinExistence type="inferred from homology"/>
<evidence type="ECO:0000256" key="4">
    <source>
        <dbReference type="ARBA" id="ARBA00022487"/>
    </source>
</evidence>
<keyword evidence="13" id="KW-1185">Reference proteome</keyword>
<evidence type="ECO:0000313" key="12">
    <source>
        <dbReference type="EMBL" id="KAJ2895622.1"/>
    </source>
</evidence>
<comment type="subcellular location">
    <subcellularLocation>
        <location evidence="1">Secreted</location>
    </subcellularLocation>
</comment>
<keyword evidence="4" id="KW-0719">Serine esterase</keyword>
<keyword evidence="8" id="KW-0843">Virulence</keyword>
<keyword evidence="5" id="KW-0964">Secreted</keyword>
<dbReference type="GO" id="GO:0050525">
    <property type="term" value="F:cutinase activity"/>
    <property type="evidence" value="ECO:0007669"/>
    <property type="project" value="UniProtKB-EC"/>
</dbReference>
<evidence type="ECO:0000256" key="1">
    <source>
        <dbReference type="ARBA" id="ARBA00004613"/>
    </source>
</evidence>
<comment type="caution">
    <text evidence="12">The sequence shown here is derived from an EMBL/GenBank/DDBJ whole genome shotgun (WGS) entry which is preliminary data.</text>
</comment>
<dbReference type="Gene3D" id="3.40.50.1820">
    <property type="entry name" value="alpha/beta hydrolase"/>
    <property type="match status" value="2"/>
</dbReference>
<evidence type="ECO:0000256" key="7">
    <source>
        <dbReference type="ARBA" id="ARBA00022801"/>
    </source>
</evidence>
<dbReference type="SUPFAM" id="SSF53474">
    <property type="entry name" value="alpha/beta-Hydrolases"/>
    <property type="match status" value="1"/>
</dbReference>
<feature type="signal peptide" evidence="11">
    <location>
        <begin position="1"/>
        <end position="23"/>
    </location>
</feature>
<evidence type="ECO:0000256" key="3">
    <source>
        <dbReference type="ARBA" id="ARBA00013095"/>
    </source>
</evidence>
<dbReference type="InterPro" id="IPR029058">
    <property type="entry name" value="AB_hydrolase_fold"/>
</dbReference>
<evidence type="ECO:0000256" key="5">
    <source>
        <dbReference type="ARBA" id="ARBA00022525"/>
    </source>
</evidence>
<keyword evidence="6 11" id="KW-0732">Signal</keyword>
<evidence type="ECO:0000256" key="9">
    <source>
        <dbReference type="ARBA" id="ARBA00023157"/>
    </source>
</evidence>
<organism evidence="12 13">
    <name type="scientific">Zalerion maritima</name>
    <dbReference type="NCBI Taxonomy" id="339359"/>
    <lineage>
        <taxon>Eukaryota</taxon>
        <taxon>Fungi</taxon>
        <taxon>Dikarya</taxon>
        <taxon>Ascomycota</taxon>
        <taxon>Pezizomycotina</taxon>
        <taxon>Sordariomycetes</taxon>
        <taxon>Lulworthiomycetidae</taxon>
        <taxon>Lulworthiales</taxon>
        <taxon>Lulworthiaceae</taxon>
        <taxon>Zalerion</taxon>
    </lineage>
</organism>
<dbReference type="Proteomes" id="UP001201980">
    <property type="component" value="Unassembled WGS sequence"/>
</dbReference>
<accession>A0AAD5RJM7</accession>
<dbReference type="Pfam" id="PF01083">
    <property type="entry name" value="Cutinase"/>
    <property type="match status" value="1"/>
</dbReference>
<keyword evidence="9" id="KW-1015">Disulfide bond</keyword>
<name>A0AAD5RJM7_9PEZI</name>
<evidence type="ECO:0000313" key="13">
    <source>
        <dbReference type="Proteomes" id="UP001201980"/>
    </source>
</evidence>
<dbReference type="PANTHER" id="PTHR48250:SF3">
    <property type="entry name" value="CUTINASE 1-RELATED"/>
    <property type="match status" value="1"/>
</dbReference>
<feature type="chain" id="PRO_5042005682" description="cutinase" evidence="11">
    <location>
        <begin position="24"/>
        <end position="130"/>
    </location>
</feature>
<comment type="catalytic activity">
    <reaction evidence="10">
        <text>cutin + H2O = cutin monomers.</text>
        <dbReference type="EC" id="3.1.1.74"/>
    </reaction>
</comment>
<evidence type="ECO:0000256" key="11">
    <source>
        <dbReference type="SAM" id="SignalP"/>
    </source>
</evidence>
<dbReference type="AlphaFoldDB" id="A0AAD5RJM7"/>
<dbReference type="GO" id="GO:0016052">
    <property type="term" value="P:carbohydrate catabolic process"/>
    <property type="evidence" value="ECO:0007669"/>
    <property type="project" value="TreeGrafter"/>
</dbReference>
<evidence type="ECO:0000256" key="2">
    <source>
        <dbReference type="ARBA" id="ARBA00007534"/>
    </source>
</evidence>
<dbReference type="InterPro" id="IPR011150">
    <property type="entry name" value="Cutinase_monf"/>
</dbReference>